<feature type="domain" description="FAD-binding PCMH-type" evidence="9">
    <location>
        <begin position="1"/>
        <end position="171"/>
    </location>
</feature>
<dbReference type="GO" id="GO:0016020">
    <property type="term" value="C:membrane"/>
    <property type="evidence" value="ECO:0007669"/>
    <property type="project" value="UniProtKB-SubCell"/>
</dbReference>
<dbReference type="GO" id="GO:0071949">
    <property type="term" value="F:FAD binding"/>
    <property type="evidence" value="ECO:0007669"/>
    <property type="project" value="InterPro"/>
</dbReference>
<gene>
    <name evidence="10" type="ORF">CAL28_01230</name>
</gene>
<dbReference type="EMBL" id="NEVS01000001">
    <property type="protein sequence ID" value="OZI66397.1"/>
    <property type="molecule type" value="Genomic_DNA"/>
</dbReference>
<evidence type="ECO:0000256" key="5">
    <source>
        <dbReference type="ARBA" id="ARBA00022827"/>
    </source>
</evidence>
<evidence type="ECO:0000256" key="7">
    <source>
        <dbReference type="ARBA" id="ARBA00023002"/>
    </source>
</evidence>
<dbReference type="PROSITE" id="PS51387">
    <property type="entry name" value="FAD_PCMH"/>
    <property type="match status" value="1"/>
</dbReference>
<dbReference type="InterPro" id="IPR040165">
    <property type="entry name" value="Diminuto-like"/>
</dbReference>
<organism evidence="10 11">
    <name type="scientific">Bordetella genomosp. 11</name>
    <dbReference type="NCBI Taxonomy" id="1416808"/>
    <lineage>
        <taxon>Bacteria</taxon>
        <taxon>Pseudomonadati</taxon>
        <taxon>Pseudomonadota</taxon>
        <taxon>Betaproteobacteria</taxon>
        <taxon>Burkholderiales</taxon>
        <taxon>Alcaligenaceae</taxon>
        <taxon>Bordetella</taxon>
    </lineage>
</organism>
<keyword evidence="7" id="KW-0560">Oxidoreductase</keyword>
<keyword evidence="11" id="KW-1185">Reference proteome</keyword>
<dbReference type="Proteomes" id="UP000215767">
    <property type="component" value="Unassembled WGS sequence"/>
</dbReference>
<protein>
    <recommendedName>
        <fullName evidence="2">Delta(24)-sterol reductase</fullName>
        <ecNumber evidence="2">1.3.1.72</ecNumber>
    </recommendedName>
</protein>
<keyword evidence="8" id="KW-0472">Membrane</keyword>
<dbReference type="EC" id="1.3.1.72" evidence="2"/>
<keyword evidence="6" id="KW-1133">Transmembrane helix</keyword>
<reference evidence="11" key="1">
    <citation type="submission" date="2017-05" db="EMBL/GenBank/DDBJ databases">
        <title>Complete and WGS of Bordetella genogroups.</title>
        <authorList>
            <person name="Spilker T."/>
            <person name="Lipuma J."/>
        </authorList>
    </citation>
    <scope>NUCLEOTIDE SEQUENCE [LARGE SCALE GENOMIC DNA]</scope>
    <source>
        <strain evidence="11">AU8856</strain>
    </source>
</reference>
<dbReference type="SUPFAM" id="SSF55103">
    <property type="entry name" value="FAD-linked oxidases, C-terminal domain"/>
    <property type="match status" value="1"/>
</dbReference>
<dbReference type="PANTHER" id="PTHR10801">
    <property type="entry name" value="24-DEHYDROCHOLESTEROL REDUCTASE"/>
    <property type="match status" value="1"/>
</dbReference>
<dbReference type="InterPro" id="IPR006094">
    <property type="entry name" value="Oxid_FAD_bind_N"/>
</dbReference>
<evidence type="ECO:0000256" key="1">
    <source>
        <dbReference type="ARBA" id="ARBA00004167"/>
    </source>
</evidence>
<dbReference type="RefSeq" id="WP_094839608.1">
    <property type="nucleotide sequence ID" value="NZ_NEVS01000001.1"/>
</dbReference>
<keyword evidence="4" id="KW-0812">Transmembrane</keyword>
<accession>A0A261UXV1</accession>
<evidence type="ECO:0000259" key="9">
    <source>
        <dbReference type="PROSITE" id="PS51387"/>
    </source>
</evidence>
<name>A0A261UXV1_9BORD</name>
<evidence type="ECO:0000256" key="2">
    <source>
        <dbReference type="ARBA" id="ARBA00012405"/>
    </source>
</evidence>
<dbReference type="InterPro" id="IPR016166">
    <property type="entry name" value="FAD-bd_PCMH"/>
</dbReference>
<keyword evidence="3" id="KW-0285">Flavoprotein</keyword>
<dbReference type="InterPro" id="IPR016169">
    <property type="entry name" value="FAD-bd_PCMH_sub2"/>
</dbReference>
<dbReference type="SUPFAM" id="SSF56176">
    <property type="entry name" value="FAD-binding/transporter-associated domain-like"/>
    <property type="match status" value="1"/>
</dbReference>
<dbReference type="GO" id="GO:0050614">
    <property type="term" value="F:Delta24-sterol reductase activity"/>
    <property type="evidence" value="ECO:0007669"/>
    <property type="project" value="UniProtKB-EC"/>
</dbReference>
<evidence type="ECO:0000256" key="8">
    <source>
        <dbReference type="ARBA" id="ARBA00023136"/>
    </source>
</evidence>
<dbReference type="Pfam" id="PF01565">
    <property type="entry name" value="FAD_binding_4"/>
    <property type="match status" value="1"/>
</dbReference>
<dbReference type="InterPro" id="IPR016164">
    <property type="entry name" value="FAD-linked_Oxase-like_C"/>
</dbReference>
<proteinExistence type="predicted"/>
<dbReference type="AlphaFoldDB" id="A0A261UXV1"/>
<dbReference type="OrthoDB" id="9800184at2"/>
<sequence length="449" mass="50121">MTVDAYGRRLDALRAALRRAPDGSGAPLGLAKRTSNLFRDRSEGAKRRLDLSAFTHVNRVDAAAGTVEVEGLATYETLVDATLPHGVMPAVVPQLKTITVGGAVAGVGIEATSFRHGLAHDTMLALDVLLPRGDIVTCTPYNEHRDLFYGFANSYGTLGYALRLVMRTIPVQPYVRVEHARYGSADAFFDALALACDGDADFVDGVVFGGDTLVLSTGRFAARAERVSDYTYEHIYYRSLLEKRVDYLSTYGYLWRWDTDWFWCSKNLGAQHPLLRRLYGRSRLNSRTYTRLMRLNSRLGLTRGLARWRGVHTESVIQDVDVPIAEAGRFLEFLLREIGVLPIWVCPIRVPGSQGSFTLYPVRPGELYVNFGFWDVVESRAAHPVGYYNRLIEREVLRCGGIKSLYSDVYMTWEEFEGAYGMGAYAGLKARYDPGGEMLGLYEKCVGRG</sequence>
<keyword evidence="5" id="KW-0274">FAD</keyword>
<comment type="caution">
    <text evidence="10">The sequence shown here is derived from an EMBL/GenBank/DDBJ whole genome shotgun (WGS) entry which is preliminary data.</text>
</comment>
<evidence type="ECO:0000256" key="6">
    <source>
        <dbReference type="ARBA" id="ARBA00022989"/>
    </source>
</evidence>
<dbReference type="PANTHER" id="PTHR10801:SF0">
    <property type="entry name" value="DELTA(24)-STEROL REDUCTASE"/>
    <property type="match status" value="1"/>
</dbReference>
<evidence type="ECO:0000256" key="3">
    <source>
        <dbReference type="ARBA" id="ARBA00022630"/>
    </source>
</evidence>
<evidence type="ECO:0000313" key="11">
    <source>
        <dbReference type="Proteomes" id="UP000215767"/>
    </source>
</evidence>
<evidence type="ECO:0000256" key="4">
    <source>
        <dbReference type="ARBA" id="ARBA00022692"/>
    </source>
</evidence>
<comment type="subcellular location">
    <subcellularLocation>
        <location evidence="1">Membrane</location>
        <topology evidence="1">Single-pass membrane protein</topology>
    </subcellularLocation>
</comment>
<dbReference type="Gene3D" id="3.30.465.10">
    <property type="match status" value="1"/>
</dbReference>
<dbReference type="InterPro" id="IPR036318">
    <property type="entry name" value="FAD-bd_PCMH-like_sf"/>
</dbReference>
<evidence type="ECO:0000313" key="10">
    <source>
        <dbReference type="EMBL" id="OZI66397.1"/>
    </source>
</evidence>